<organism evidence="1 2">
    <name type="scientific">Malus baccata</name>
    <name type="common">Siberian crab apple</name>
    <name type="synonym">Pyrus baccata</name>
    <dbReference type="NCBI Taxonomy" id="106549"/>
    <lineage>
        <taxon>Eukaryota</taxon>
        <taxon>Viridiplantae</taxon>
        <taxon>Streptophyta</taxon>
        <taxon>Embryophyta</taxon>
        <taxon>Tracheophyta</taxon>
        <taxon>Spermatophyta</taxon>
        <taxon>Magnoliopsida</taxon>
        <taxon>eudicotyledons</taxon>
        <taxon>Gunneridae</taxon>
        <taxon>Pentapetalae</taxon>
        <taxon>rosids</taxon>
        <taxon>fabids</taxon>
        <taxon>Rosales</taxon>
        <taxon>Rosaceae</taxon>
        <taxon>Amygdaloideae</taxon>
        <taxon>Maleae</taxon>
        <taxon>Malus</taxon>
    </lineage>
</organism>
<comment type="caution">
    <text evidence="1">The sequence shown here is derived from an EMBL/GenBank/DDBJ whole genome shotgun (WGS) entry which is preliminary data.</text>
</comment>
<name>A0A540KP88_MALBA</name>
<evidence type="ECO:0000313" key="2">
    <source>
        <dbReference type="Proteomes" id="UP000315295"/>
    </source>
</evidence>
<gene>
    <name evidence="1" type="ORF">C1H46_038630</name>
</gene>
<dbReference type="Proteomes" id="UP000315295">
    <property type="component" value="Unassembled WGS sequence"/>
</dbReference>
<dbReference type="AlphaFoldDB" id="A0A540KP88"/>
<proteinExistence type="predicted"/>
<reference evidence="1 2" key="1">
    <citation type="journal article" date="2019" name="G3 (Bethesda)">
        <title>Sequencing of a Wild Apple (Malus baccata) Genome Unravels the Differences Between Cultivated and Wild Apple Species Regarding Disease Resistance and Cold Tolerance.</title>
        <authorList>
            <person name="Chen X."/>
        </authorList>
    </citation>
    <scope>NUCLEOTIDE SEQUENCE [LARGE SCALE GENOMIC DNA]</scope>
    <source>
        <strain evidence="2">cv. Shandingzi</strain>
        <tissue evidence="1">Leaves</tissue>
    </source>
</reference>
<evidence type="ECO:0000313" key="1">
    <source>
        <dbReference type="EMBL" id="TQD75822.1"/>
    </source>
</evidence>
<keyword evidence="2" id="KW-1185">Reference proteome</keyword>
<protein>
    <submittedName>
        <fullName evidence="1">Uncharacterized protein</fullName>
    </submittedName>
</protein>
<sequence length="57" mass="6156">MEVAGLPSFRVLEGQKKPRVVPMEGGGCVFWWDCSKICPPGCDAEICDHGHCACTCT</sequence>
<dbReference type="EMBL" id="VIEB01001071">
    <property type="protein sequence ID" value="TQD75822.1"/>
    <property type="molecule type" value="Genomic_DNA"/>
</dbReference>
<accession>A0A540KP88</accession>